<proteinExistence type="predicted"/>
<dbReference type="Proteomes" id="UP000001549">
    <property type="component" value="Chromosome"/>
</dbReference>
<keyword evidence="2" id="KW-1133">Transmembrane helix</keyword>
<reference evidence="3 4" key="1">
    <citation type="submission" date="2011-05" db="EMBL/GenBank/DDBJ databases">
        <title>Complete sequence of chromosome of Frankia symbiont of Datisca glomerata.</title>
        <authorList>
            <consortium name="US DOE Joint Genome Institute"/>
            <person name="Lucas S."/>
            <person name="Han J."/>
            <person name="Lapidus A."/>
            <person name="Cheng J.-F."/>
            <person name="Goodwin L."/>
            <person name="Pitluck S."/>
            <person name="Peters L."/>
            <person name="Mikhailova N."/>
            <person name="Chertkov O."/>
            <person name="Teshima H."/>
            <person name="Han C."/>
            <person name="Tapia R."/>
            <person name="Land M."/>
            <person name="Hauser L."/>
            <person name="Kyrpides N."/>
            <person name="Ivanova N."/>
            <person name="Pagani I."/>
            <person name="Berry A."/>
            <person name="Pawlowski K."/>
            <person name="Persson T."/>
            <person name="Vanden Heuvel B."/>
            <person name="Benson D."/>
            <person name="Woyke T."/>
        </authorList>
    </citation>
    <scope>NUCLEOTIDE SEQUENCE [LARGE SCALE GENOMIC DNA]</scope>
    <source>
        <strain evidence="4">4085684</strain>
    </source>
</reference>
<feature type="compositionally biased region" description="Basic residues" evidence="1">
    <location>
        <begin position="80"/>
        <end position="92"/>
    </location>
</feature>
<evidence type="ECO:0000313" key="3">
    <source>
        <dbReference type="EMBL" id="AEH11542.1"/>
    </source>
</evidence>
<dbReference type="STRING" id="656024.FsymDg_4282"/>
<feature type="compositionally biased region" description="Basic and acidic residues" evidence="1">
    <location>
        <begin position="19"/>
        <end position="35"/>
    </location>
</feature>
<protein>
    <submittedName>
        <fullName evidence="3">Uncharacterized protein</fullName>
    </submittedName>
</protein>
<feature type="region of interest" description="Disordered" evidence="1">
    <location>
        <begin position="1"/>
        <end position="38"/>
    </location>
</feature>
<feature type="transmembrane region" description="Helical" evidence="2">
    <location>
        <begin position="118"/>
        <end position="138"/>
    </location>
</feature>
<dbReference type="KEGG" id="fsy:FsymDg_4282"/>
<feature type="region of interest" description="Disordered" evidence="1">
    <location>
        <begin position="79"/>
        <end position="114"/>
    </location>
</feature>
<feature type="compositionally biased region" description="Pro residues" evidence="1">
    <location>
        <begin position="1"/>
        <end position="10"/>
    </location>
</feature>
<dbReference type="RefSeq" id="WP_013875405.1">
    <property type="nucleotide sequence ID" value="NC_015656.1"/>
</dbReference>
<accession>F8AXX0</accession>
<evidence type="ECO:0000256" key="1">
    <source>
        <dbReference type="SAM" id="MobiDB-lite"/>
    </source>
</evidence>
<keyword evidence="4" id="KW-1185">Reference proteome</keyword>
<keyword evidence="2" id="KW-0812">Transmembrane</keyword>
<evidence type="ECO:0000313" key="4">
    <source>
        <dbReference type="Proteomes" id="UP000001549"/>
    </source>
</evidence>
<organism evidence="3 4">
    <name type="scientific">Candidatus Protofrankia datiscae</name>
    <dbReference type="NCBI Taxonomy" id="2716812"/>
    <lineage>
        <taxon>Bacteria</taxon>
        <taxon>Bacillati</taxon>
        <taxon>Actinomycetota</taxon>
        <taxon>Actinomycetes</taxon>
        <taxon>Frankiales</taxon>
        <taxon>Frankiaceae</taxon>
        <taxon>Protofrankia</taxon>
    </lineage>
</organism>
<dbReference type="HOGENOM" id="CLU_936120_0_0_11"/>
<sequence>MHVTPPPPPASGDDGNGPGHEDDQHAHLPHQRWEELPPVDVRIPDDLSDLDDEVVAYQAELRAQRRRERVDRLVPGLRSLRGRRRRPGRRHRPDLLERLDRRDRPRAPGGRPRHTSGAAVALIVIVLAALGAMVPLVLAHPRPLAPQGAVPLASTTVPPGAVGGLLPGVPLSTARTSRPATDLRPALIVLLPVACECPRAIHEIVSQAREGRPIPTYLVAPWTDDPSLERLVRQPDAAAGFAVGYNDPGASLSRLYRADPRQPTLLLVAMDGRLVHPPRIFTVGDRLEGWLGALPGR</sequence>
<name>F8AXX0_9ACTN</name>
<dbReference type="EMBL" id="CP002801">
    <property type="protein sequence ID" value="AEH11542.1"/>
    <property type="molecule type" value="Genomic_DNA"/>
</dbReference>
<dbReference type="AlphaFoldDB" id="F8AXX0"/>
<evidence type="ECO:0000256" key="2">
    <source>
        <dbReference type="SAM" id="Phobius"/>
    </source>
</evidence>
<feature type="compositionally biased region" description="Basic and acidic residues" evidence="1">
    <location>
        <begin position="93"/>
        <end position="106"/>
    </location>
</feature>
<dbReference type="eggNOG" id="ENOG5033E9C">
    <property type="taxonomic scope" value="Bacteria"/>
</dbReference>
<gene>
    <name evidence="3" type="ordered locus">FsymDg_4282</name>
</gene>
<keyword evidence="2" id="KW-0472">Membrane</keyword>